<dbReference type="Gene3D" id="2.60.390.10">
    <property type="entry name" value="Beta-galactosidase, domain 3"/>
    <property type="match status" value="1"/>
</dbReference>
<evidence type="ECO:0000313" key="12">
    <source>
        <dbReference type="EMBL" id="KAK3676497.1"/>
    </source>
</evidence>
<dbReference type="SUPFAM" id="SSF51445">
    <property type="entry name" value="(Trans)glycosidases"/>
    <property type="match status" value="1"/>
</dbReference>
<dbReference type="InterPro" id="IPR036833">
    <property type="entry name" value="BetaGal_dom3_sf"/>
</dbReference>
<dbReference type="SUPFAM" id="SSF49785">
    <property type="entry name" value="Galactose-binding domain-like"/>
    <property type="match status" value="2"/>
</dbReference>
<dbReference type="SUPFAM" id="SSF117100">
    <property type="entry name" value="Beta-galactosidase LacA, domain 3"/>
    <property type="match status" value="1"/>
</dbReference>
<dbReference type="InterPro" id="IPR025972">
    <property type="entry name" value="BetaGal_dom3"/>
</dbReference>
<comment type="catalytic activity">
    <reaction evidence="1 8">
        <text>Hydrolysis of terminal non-reducing beta-D-galactose residues in beta-D-galactosides.</text>
        <dbReference type="EC" id="3.2.1.23"/>
    </reaction>
</comment>
<evidence type="ECO:0000256" key="2">
    <source>
        <dbReference type="ARBA" id="ARBA00009809"/>
    </source>
</evidence>
<dbReference type="Proteomes" id="UP001274830">
    <property type="component" value="Unassembled WGS sequence"/>
</dbReference>
<comment type="caution">
    <text evidence="12">The sequence shown here is derived from an EMBL/GenBank/DDBJ whole genome shotgun (WGS) entry which is preliminary data.</text>
</comment>
<dbReference type="Gene3D" id="3.20.20.80">
    <property type="entry name" value="Glycosidases"/>
    <property type="match status" value="1"/>
</dbReference>
<evidence type="ECO:0000256" key="5">
    <source>
        <dbReference type="ARBA" id="ARBA00022801"/>
    </source>
</evidence>
<feature type="chain" id="PRO_5042084753" description="Beta-galactosidase" evidence="10">
    <location>
        <begin position="22"/>
        <end position="1020"/>
    </location>
</feature>
<gene>
    <name evidence="12" type="ORF">LTR78_003773</name>
</gene>
<feature type="signal peptide" evidence="10">
    <location>
        <begin position="1"/>
        <end position="21"/>
    </location>
</feature>
<evidence type="ECO:0000256" key="6">
    <source>
        <dbReference type="ARBA" id="ARBA00023180"/>
    </source>
</evidence>
<dbReference type="InterPro" id="IPR031330">
    <property type="entry name" value="Gly_Hdrlase_35_cat"/>
</dbReference>
<dbReference type="AlphaFoldDB" id="A0AAE1C396"/>
<dbReference type="EC" id="3.2.1.23" evidence="3 8"/>
<dbReference type="FunFam" id="2.102.20.10:FF:000001">
    <property type="entry name" value="Beta-galactosidase A"/>
    <property type="match status" value="1"/>
</dbReference>
<dbReference type="Pfam" id="PF13363">
    <property type="entry name" value="BetaGal_dom3"/>
    <property type="match status" value="1"/>
</dbReference>
<dbReference type="EMBL" id="JAUTXT010000010">
    <property type="protein sequence ID" value="KAK3676497.1"/>
    <property type="molecule type" value="Genomic_DNA"/>
</dbReference>
<name>A0AAE1C396_9PEZI</name>
<organism evidence="12 13">
    <name type="scientific">Recurvomyces mirabilis</name>
    <dbReference type="NCBI Taxonomy" id="574656"/>
    <lineage>
        <taxon>Eukaryota</taxon>
        <taxon>Fungi</taxon>
        <taxon>Dikarya</taxon>
        <taxon>Ascomycota</taxon>
        <taxon>Pezizomycotina</taxon>
        <taxon>Dothideomycetes</taxon>
        <taxon>Dothideomycetidae</taxon>
        <taxon>Mycosphaerellales</taxon>
        <taxon>Teratosphaeriaceae</taxon>
        <taxon>Recurvomyces</taxon>
    </lineage>
</organism>
<dbReference type="PRINTS" id="PR00742">
    <property type="entry name" value="GLHYDRLASE35"/>
</dbReference>
<dbReference type="Gene3D" id="2.60.120.260">
    <property type="entry name" value="Galactose-binding domain-like"/>
    <property type="match status" value="2"/>
</dbReference>
<dbReference type="Pfam" id="PF01301">
    <property type="entry name" value="Glyco_hydro_35"/>
    <property type="match status" value="1"/>
</dbReference>
<comment type="similarity">
    <text evidence="2 9">Belongs to the glycosyl hydrolase 35 family.</text>
</comment>
<dbReference type="PROSITE" id="PS01182">
    <property type="entry name" value="GLYCOSYL_HYDROL_F35"/>
    <property type="match status" value="1"/>
</dbReference>
<accession>A0AAE1C396</accession>
<dbReference type="Pfam" id="PF10435">
    <property type="entry name" value="BetaGal_dom2"/>
    <property type="match status" value="1"/>
</dbReference>
<dbReference type="GO" id="GO:0004565">
    <property type="term" value="F:beta-galactosidase activity"/>
    <property type="evidence" value="ECO:0007669"/>
    <property type="project" value="UniProtKB-EC"/>
</dbReference>
<sequence length="1020" mass="111413">MVLFKQIQILLLLLFSLNIAALPGRELSGIIRSDKRELLQDLVTWDEHSLFVHGERIFFYSGEFHPFRLPSPPLWRDVFQKVRALGYNGVSFYVDWALLEGNPGHFTAQGVFAFEPFFEAATEAGIYLLARPGPYVNAEISGGGFPGWLARNPAILRTNESAYIDATHTYVSNIGAIIAKAQITNGGPIILFQPENEYTYGATNVLFPDIGYQETVLQQYRDAGVVVPFINNEAWYKAALWVPGTTGGVDIYAHDLYPMSFDCSQPSNWSSAQIYGDLRTAHLDISPNTPFAIAEFQGGAPEYWGGTLYDQCAALVGPEAERVFQKNNFAAGMTIFNIYMTYGGTNWGNLGQPGGPTSYDYGAAIKEDRTVWREKYSEAKLEAQFFAVSPAYLTANAANSTEAGIVSSTDVVATPLYGNKTNFYVVRHADFKSSAATMYNLTAKTSIGVVTIPRLGGSLMLNGRDSKIHVTDYDVGGINLIYSSAEVFTWQKSGSKSVLVLYGGAGETHEFAVSSSLGGITSVEGTDVEHERVNGTTIVNFQVGPARRVIHFGKKLDVYLLWRNDAYNYWVPYAGSPTATSNTEGYAKPSLIVAGGYLLRHASITSSCISLYGDINATTTFEIIAGHPAGRPEVLFNDEAVANVKYANGRISATVPFIVPAISVPDFSNLEWHYLDTLPEIKPDYDDSKWNVANLTKTYNTLLNSTTPTSLFSQDYGYEVGTLLYRGHFTATGAESTFNVSTQGGGGYAHAIWLSSPRGGFGSKFLGAYVGYGGSADNQTVILPPLDKGKRYTFTIVIEHMGSEGNWTPGLDLLKTPRGILNYTLSGHPASDVSWKLTGNLGGEQYQDQTRGPLNEGGLYAERQGYHQPHPPTSIPQWKVASPLTGISSAGIGFYTTSFNLNVPVGYDVPMSFVFNQTASSDSIPNSHYYRCQLYVNGYQFGIYINNLGPQTAFPVPQGVLNYQGENTVALTLWALEAQGAHVSSFALQVNDVVQSTGYFDLSPALYPPQPAWQKRVGAY</sequence>
<protein>
    <recommendedName>
        <fullName evidence="3 8">Beta-galactosidase</fullName>
        <ecNumber evidence="3 8">3.2.1.23</ecNumber>
    </recommendedName>
</protein>
<dbReference type="FunFam" id="3.20.20.80:FF:000040">
    <property type="entry name" value="Beta-galactosidase A"/>
    <property type="match status" value="1"/>
</dbReference>
<dbReference type="SUPFAM" id="SSF51011">
    <property type="entry name" value="Glycosyl hydrolase domain"/>
    <property type="match status" value="1"/>
</dbReference>
<keyword evidence="7 8" id="KW-0326">Glycosidase</keyword>
<evidence type="ECO:0000256" key="1">
    <source>
        <dbReference type="ARBA" id="ARBA00001412"/>
    </source>
</evidence>
<dbReference type="PANTHER" id="PTHR23421">
    <property type="entry name" value="BETA-GALACTOSIDASE RELATED"/>
    <property type="match status" value="1"/>
</dbReference>
<dbReference type="GO" id="GO:0005975">
    <property type="term" value="P:carbohydrate metabolic process"/>
    <property type="evidence" value="ECO:0007669"/>
    <property type="project" value="InterPro"/>
</dbReference>
<keyword evidence="5 8" id="KW-0378">Hydrolase</keyword>
<dbReference type="InterPro" id="IPR001944">
    <property type="entry name" value="Glycoside_Hdrlase_35"/>
</dbReference>
<evidence type="ECO:0000259" key="11">
    <source>
        <dbReference type="SMART" id="SM01029"/>
    </source>
</evidence>
<dbReference type="InterPro" id="IPR008979">
    <property type="entry name" value="Galactose-bd-like_sf"/>
</dbReference>
<evidence type="ECO:0000256" key="7">
    <source>
        <dbReference type="ARBA" id="ARBA00023295"/>
    </source>
</evidence>
<evidence type="ECO:0000256" key="4">
    <source>
        <dbReference type="ARBA" id="ARBA00022729"/>
    </source>
</evidence>
<keyword evidence="4 10" id="KW-0732">Signal</keyword>
<dbReference type="InterPro" id="IPR025300">
    <property type="entry name" value="BetaGal_jelly_roll_dom"/>
</dbReference>
<keyword evidence="6" id="KW-0325">Glycoprotein</keyword>
<dbReference type="SMART" id="SM01029">
    <property type="entry name" value="BetaGal_dom2"/>
    <property type="match status" value="1"/>
</dbReference>
<keyword evidence="13" id="KW-1185">Reference proteome</keyword>
<proteinExistence type="inferred from homology"/>
<evidence type="ECO:0000256" key="8">
    <source>
        <dbReference type="RuleBase" id="RU000675"/>
    </source>
</evidence>
<evidence type="ECO:0000313" key="13">
    <source>
        <dbReference type="Proteomes" id="UP001274830"/>
    </source>
</evidence>
<evidence type="ECO:0000256" key="3">
    <source>
        <dbReference type="ARBA" id="ARBA00012756"/>
    </source>
</evidence>
<dbReference type="Pfam" id="PF13364">
    <property type="entry name" value="BetaGal_ABD2"/>
    <property type="match status" value="2"/>
</dbReference>
<evidence type="ECO:0000256" key="10">
    <source>
        <dbReference type="SAM" id="SignalP"/>
    </source>
</evidence>
<dbReference type="InterPro" id="IPR037110">
    <property type="entry name" value="Betagal_dom2_sf"/>
</dbReference>
<feature type="domain" description="Beta-galactosidase" evidence="11">
    <location>
        <begin position="392"/>
        <end position="569"/>
    </location>
</feature>
<dbReference type="InterPro" id="IPR017853">
    <property type="entry name" value="GH"/>
</dbReference>
<dbReference type="InterPro" id="IPR018954">
    <property type="entry name" value="Betagal_dom2"/>
</dbReference>
<dbReference type="FunFam" id="2.60.120.260:FF:000065">
    <property type="entry name" value="Beta-galactosidase A"/>
    <property type="match status" value="1"/>
</dbReference>
<reference evidence="12" key="1">
    <citation type="submission" date="2023-07" db="EMBL/GenBank/DDBJ databases">
        <title>Black Yeasts Isolated from many extreme environments.</title>
        <authorList>
            <person name="Coleine C."/>
            <person name="Stajich J.E."/>
            <person name="Selbmann L."/>
        </authorList>
    </citation>
    <scope>NUCLEOTIDE SEQUENCE</scope>
    <source>
        <strain evidence="12">CCFEE 5485</strain>
    </source>
</reference>
<evidence type="ECO:0000256" key="9">
    <source>
        <dbReference type="RuleBase" id="RU003679"/>
    </source>
</evidence>
<dbReference type="Gene3D" id="2.102.20.10">
    <property type="entry name" value="Beta-galactosidase, domain 2"/>
    <property type="match status" value="1"/>
</dbReference>
<dbReference type="InterPro" id="IPR019801">
    <property type="entry name" value="Glyco_hydro_35_CS"/>
</dbReference>